<protein>
    <submittedName>
        <fullName evidence="1">Uncharacterized protein</fullName>
    </submittedName>
</protein>
<proteinExistence type="predicted"/>
<evidence type="ECO:0000313" key="2">
    <source>
        <dbReference type="Proteomes" id="UP000439983"/>
    </source>
</evidence>
<name>A0A6N7LAJ7_SINTE</name>
<gene>
    <name evidence="1" type="ORF">GHK62_08925</name>
</gene>
<dbReference type="EMBL" id="WITC01000036">
    <property type="protein sequence ID" value="MQX14877.1"/>
    <property type="molecule type" value="Genomic_DNA"/>
</dbReference>
<keyword evidence="2" id="KW-1185">Reference proteome</keyword>
<comment type="caution">
    <text evidence="1">The sequence shown here is derived from an EMBL/GenBank/DDBJ whole genome shotgun (WGS) entry which is preliminary data.</text>
</comment>
<accession>A0A6N7LAJ7</accession>
<evidence type="ECO:0000313" key="1">
    <source>
        <dbReference type="EMBL" id="MQX14877.1"/>
    </source>
</evidence>
<reference evidence="1 2" key="1">
    <citation type="journal article" date="2013" name="Genome Biol.">
        <title>Comparative genomics of the core and accessory genomes of 48 Sinorhizobium strains comprising five genospecies.</title>
        <authorList>
            <person name="Sugawara M."/>
            <person name="Epstein B."/>
            <person name="Badgley B.D."/>
            <person name="Unno T."/>
            <person name="Xu L."/>
            <person name="Reese J."/>
            <person name="Gyaneshwar P."/>
            <person name="Denny R."/>
            <person name="Mudge J."/>
            <person name="Bharti A.K."/>
            <person name="Farmer A.D."/>
            <person name="May G.D."/>
            <person name="Woodward J.E."/>
            <person name="Medigue C."/>
            <person name="Vallenet D."/>
            <person name="Lajus A."/>
            <person name="Rouy Z."/>
            <person name="Martinez-Vaz B."/>
            <person name="Tiffin P."/>
            <person name="Young N.D."/>
            <person name="Sadowsky M.J."/>
        </authorList>
    </citation>
    <scope>NUCLEOTIDE SEQUENCE [LARGE SCALE GENOMIC DNA]</scope>
    <source>
        <strain evidence="1 2">USDA4894</strain>
    </source>
</reference>
<dbReference type="Proteomes" id="UP000439983">
    <property type="component" value="Unassembled WGS sequence"/>
</dbReference>
<dbReference type="RefSeq" id="WP_153438225.1">
    <property type="nucleotide sequence ID" value="NZ_CP121659.1"/>
</dbReference>
<dbReference type="OrthoDB" id="8115922at2"/>
<organism evidence="1 2">
    <name type="scientific">Sinorhizobium terangae</name>
    <dbReference type="NCBI Taxonomy" id="110322"/>
    <lineage>
        <taxon>Bacteria</taxon>
        <taxon>Pseudomonadati</taxon>
        <taxon>Pseudomonadota</taxon>
        <taxon>Alphaproteobacteria</taxon>
        <taxon>Hyphomicrobiales</taxon>
        <taxon>Rhizobiaceae</taxon>
        <taxon>Sinorhizobium/Ensifer group</taxon>
        <taxon>Sinorhizobium</taxon>
    </lineage>
</organism>
<dbReference type="AlphaFoldDB" id="A0A6N7LAJ7"/>
<sequence length="142" mass="14970">MLKFVNPGDGAVKPAHLQAHEGWTRDLERGDYLVEPWRCHLASGTFLLGPRTLALLGASRNPCGIVDLLRVHDGDDRSIILNILEQATGAASSFCFATLVRGPSGQSAPLCCVGNSTLASEVGDGALEGVFAFPRRADALGV</sequence>